<evidence type="ECO:0000259" key="5">
    <source>
        <dbReference type="Pfam" id="PF08531"/>
    </source>
</evidence>
<dbReference type="InterPro" id="IPR013783">
    <property type="entry name" value="Ig-like_fold"/>
</dbReference>
<keyword evidence="3" id="KW-0378">Hydrolase</keyword>
<evidence type="ECO:0000259" key="7">
    <source>
        <dbReference type="Pfam" id="PF17390"/>
    </source>
</evidence>
<dbReference type="Gene3D" id="1.50.10.10">
    <property type="match status" value="1"/>
</dbReference>
<organism evidence="8 9">
    <name type="scientific">Fusarium solani</name>
    <name type="common">Filamentous fungus</name>
    <dbReference type="NCBI Taxonomy" id="169388"/>
    <lineage>
        <taxon>Eukaryota</taxon>
        <taxon>Fungi</taxon>
        <taxon>Dikarya</taxon>
        <taxon>Ascomycota</taxon>
        <taxon>Pezizomycotina</taxon>
        <taxon>Sordariomycetes</taxon>
        <taxon>Hypocreomycetidae</taxon>
        <taxon>Hypocreales</taxon>
        <taxon>Nectriaceae</taxon>
        <taxon>Fusarium</taxon>
        <taxon>Fusarium solani species complex</taxon>
    </lineage>
</organism>
<feature type="domain" description="Alpha-L-rhamnosidase six-hairpin glycosidase" evidence="6">
    <location>
        <begin position="438"/>
        <end position="787"/>
    </location>
</feature>
<dbReference type="AlphaFoldDB" id="A0A9P9KTB1"/>
<evidence type="ECO:0000256" key="3">
    <source>
        <dbReference type="ARBA" id="ARBA00022801"/>
    </source>
</evidence>
<dbReference type="Gene3D" id="2.60.120.260">
    <property type="entry name" value="Galactose-binding domain-like"/>
    <property type="match status" value="2"/>
</dbReference>
<dbReference type="InterPro" id="IPR008902">
    <property type="entry name" value="Rhamnosid_concanavalin"/>
</dbReference>
<comment type="catalytic activity">
    <reaction evidence="1">
        <text>Hydrolysis of terminal non-reducing alpha-L-rhamnose residues in alpha-L-rhamnosides.</text>
        <dbReference type="EC" id="3.2.1.40"/>
    </reaction>
</comment>
<evidence type="ECO:0000259" key="6">
    <source>
        <dbReference type="Pfam" id="PF17389"/>
    </source>
</evidence>
<dbReference type="Pfam" id="PF17390">
    <property type="entry name" value="Bac_rhamnosid_C"/>
    <property type="match status" value="1"/>
</dbReference>
<dbReference type="Pfam" id="PF25788">
    <property type="entry name" value="Ig_Rha78A_N"/>
    <property type="match status" value="1"/>
</dbReference>
<dbReference type="OrthoDB" id="10036721at2759"/>
<dbReference type="Gene3D" id="2.60.420.10">
    <property type="entry name" value="Maltose phosphorylase, domain 3"/>
    <property type="match status" value="1"/>
</dbReference>
<sequence length="891" mass="100590">MSAKTSISLQDLRFERRPTGLGVSTPSPRLSWRFASLAGDGQASINQGRYQSAYEIEIKRPNRTERIWKYKFQSSNNTFVPWPDAPLQLRERVSVRVRAFGATASEDHPPEPTEWTPWKILEAALLSSQDWIAAPMTFPECSDRTKIRPIRLRKVFRIPQLGKQLHGRLYISALGIYEAYLNGHRIGDEHFAPGWTSFHHRLQYQLHDVTHLLNGQENTIAIEVASGPYAGRLLWNDEHKFAFYGNRIAAFAQLEIRTEDQQMPDFVLATDDTLESSLSSILPSSIYDGEELSLVEALPLPETKLVADSFAPVKITQTIRPTRIFTSPKGKTLVDFRQNLVGTVHIPRLSCPNGHILRIRHAEVLERGELGTRPLRTAQATDTIIFGGNRCLENWSPHFTYHGFRYVEIEGWTIDDDTEPLTLDAISALVMHSDLLSTGHFECSNDSINQLHQNVVWSIRGNMFSIPTDCPQCDERLGWTGDIQVFCPTAAFIFDVNGLLSNWMRDLVTDQMADGGIVPLVVPDVRIPWPSVPQAIWDDVVVILPWTIYTWYGDKSILEDNYAGMQGYLNKSLRRGPDGLWDPSLWQLGDWLDPGAPPHDPGLSRTNGTLVADEYLVYVTRLMCKISRVIERTEDAASYEKQLDTLERVFQAKYMAPSGLLVGDTQTALALSLAFFLHPQDEPEKRQAAACRLAELVRYAQFRVSTGFAGTPQILFALSESGNLQLAYRMLLEEECPSWLYPVRMGATSIWERWDSMLENETINPGEMTSFNHYALGSVATWLHAVVGGLFPLEPRWKRFKVHPRPGGDVRSAKISYLGSCGQIRCSWELSSQEGVEKFRLRLEVPGNSTAEVVLTDGTQINVGSGVYSFESYYVPEGEWPPTPLRTAFRD</sequence>
<accession>A0A9P9KTB1</accession>
<dbReference type="PANTHER" id="PTHR33307:SF6">
    <property type="entry name" value="ALPHA-RHAMNOSIDASE (EUROFUNG)-RELATED"/>
    <property type="match status" value="1"/>
</dbReference>
<dbReference type="Pfam" id="PF08531">
    <property type="entry name" value="Bac_rhamnosid_N"/>
    <property type="match status" value="1"/>
</dbReference>
<dbReference type="InterPro" id="IPR035398">
    <property type="entry name" value="Bac_rhamnosid_C"/>
</dbReference>
<protein>
    <recommendedName>
        <fullName evidence="2">alpha-L-rhamnosidase</fullName>
        <ecNumber evidence="2">3.2.1.40</ecNumber>
    </recommendedName>
</protein>
<gene>
    <name evidence="8" type="ORF">B0J15DRAFT_544895</name>
</gene>
<dbReference type="InterPro" id="IPR016007">
    <property type="entry name" value="Alpha_rhamnosid"/>
</dbReference>
<dbReference type="SUPFAM" id="SSF48208">
    <property type="entry name" value="Six-hairpin glycosidases"/>
    <property type="match status" value="1"/>
</dbReference>
<dbReference type="Gene3D" id="2.60.40.10">
    <property type="entry name" value="Immunoglobulins"/>
    <property type="match status" value="1"/>
</dbReference>
<dbReference type="Pfam" id="PF17389">
    <property type="entry name" value="Bac_rhamnosid6H"/>
    <property type="match status" value="1"/>
</dbReference>
<reference evidence="8" key="1">
    <citation type="journal article" date="2021" name="Nat. Commun.">
        <title>Genetic determinants of endophytism in the Arabidopsis root mycobiome.</title>
        <authorList>
            <person name="Mesny F."/>
            <person name="Miyauchi S."/>
            <person name="Thiergart T."/>
            <person name="Pickel B."/>
            <person name="Atanasova L."/>
            <person name="Karlsson M."/>
            <person name="Huettel B."/>
            <person name="Barry K.W."/>
            <person name="Haridas S."/>
            <person name="Chen C."/>
            <person name="Bauer D."/>
            <person name="Andreopoulos W."/>
            <person name="Pangilinan J."/>
            <person name="LaButti K."/>
            <person name="Riley R."/>
            <person name="Lipzen A."/>
            <person name="Clum A."/>
            <person name="Drula E."/>
            <person name="Henrissat B."/>
            <person name="Kohler A."/>
            <person name="Grigoriev I.V."/>
            <person name="Martin F.M."/>
            <person name="Hacquard S."/>
        </authorList>
    </citation>
    <scope>NUCLEOTIDE SEQUENCE</scope>
    <source>
        <strain evidence="8">FSSC 5 MPI-SDFR-AT-0091</strain>
    </source>
</reference>
<dbReference type="EC" id="3.2.1.40" evidence="2"/>
<evidence type="ECO:0000313" key="8">
    <source>
        <dbReference type="EMBL" id="KAH7268008.1"/>
    </source>
</evidence>
<dbReference type="GO" id="GO:0030596">
    <property type="term" value="F:alpha-L-rhamnosidase activity"/>
    <property type="evidence" value="ECO:0007669"/>
    <property type="project" value="UniProtKB-EC"/>
</dbReference>
<keyword evidence="9" id="KW-1185">Reference proteome</keyword>
<dbReference type="Proteomes" id="UP000736672">
    <property type="component" value="Unassembled WGS sequence"/>
</dbReference>
<evidence type="ECO:0000313" key="9">
    <source>
        <dbReference type="Proteomes" id="UP000736672"/>
    </source>
</evidence>
<proteinExistence type="predicted"/>
<feature type="domain" description="Alpha-L-rhamnosidase C-terminal" evidence="7">
    <location>
        <begin position="789"/>
        <end position="860"/>
    </location>
</feature>
<evidence type="ECO:0000256" key="1">
    <source>
        <dbReference type="ARBA" id="ARBA00001445"/>
    </source>
</evidence>
<dbReference type="InterPro" id="IPR013737">
    <property type="entry name" value="Bac_rhamnosid_N"/>
</dbReference>
<dbReference type="PANTHER" id="PTHR33307">
    <property type="entry name" value="ALPHA-RHAMNOSIDASE (EUROFUNG)"/>
    <property type="match status" value="1"/>
</dbReference>
<name>A0A9P9KTB1_FUSSL</name>
<comment type="caution">
    <text evidence="8">The sequence shown here is derived from an EMBL/GenBank/DDBJ whole genome shotgun (WGS) entry which is preliminary data.</text>
</comment>
<dbReference type="InterPro" id="IPR008928">
    <property type="entry name" value="6-hairpin_glycosidase_sf"/>
</dbReference>
<dbReference type="PIRSF" id="PIRSF010631">
    <property type="entry name" value="A-rhamnsds"/>
    <property type="match status" value="1"/>
</dbReference>
<dbReference type="EMBL" id="JAGTJS010000005">
    <property type="protein sequence ID" value="KAH7268008.1"/>
    <property type="molecule type" value="Genomic_DNA"/>
</dbReference>
<dbReference type="InterPro" id="IPR035396">
    <property type="entry name" value="Bac_rhamnosid6H"/>
</dbReference>
<dbReference type="GO" id="GO:0005975">
    <property type="term" value="P:carbohydrate metabolic process"/>
    <property type="evidence" value="ECO:0007669"/>
    <property type="project" value="InterPro"/>
</dbReference>
<dbReference type="InterPro" id="IPR012341">
    <property type="entry name" value="6hp_glycosidase-like_sf"/>
</dbReference>
<evidence type="ECO:0000259" key="4">
    <source>
        <dbReference type="Pfam" id="PF05592"/>
    </source>
</evidence>
<dbReference type="Pfam" id="PF05592">
    <property type="entry name" value="Bac_rhamnosid"/>
    <property type="match status" value="1"/>
</dbReference>
<feature type="domain" description="Bacterial alpha-L-rhamnosidase N-terminal" evidence="5">
    <location>
        <begin position="167"/>
        <end position="291"/>
    </location>
</feature>
<evidence type="ECO:0000256" key="2">
    <source>
        <dbReference type="ARBA" id="ARBA00012652"/>
    </source>
</evidence>
<feature type="domain" description="Alpha-L-rhamnosidase concanavalin-like" evidence="4">
    <location>
        <begin position="327"/>
        <end position="432"/>
    </location>
</feature>